<dbReference type="Proteomes" id="UP000319578">
    <property type="component" value="Unassembled WGS sequence"/>
</dbReference>
<dbReference type="EMBL" id="BJON01000009">
    <property type="protein sequence ID" value="GED68869.1"/>
    <property type="molecule type" value="Genomic_DNA"/>
</dbReference>
<dbReference type="Proteomes" id="UP000036834">
    <property type="component" value="Unassembled WGS sequence"/>
</dbReference>
<feature type="modified residue" description="4-aspartylphosphate" evidence="1">
    <location>
        <position position="52"/>
    </location>
</feature>
<evidence type="ECO:0000256" key="1">
    <source>
        <dbReference type="PROSITE-ProRule" id="PRU00169"/>
    </source>
</evidence>
<dbReference type="AlphaFoldDB" id="A0A0K9YM69"/>
<dbReference type="PROSITE" id="PS50110">
    <property type="entry name" value="RESPONSE_REGULATORY"/>
    <property type="match status" value="1"/>
</dbReference>
<evidence type="ECO:0000313" key="3">
    <source>
        <dbReference type="EMBL" id="GED68869.1"/>
    </source>
</evidence>
<dbReference type="GO" id="GO:0000160">
    <property type="term" value="P:phosphorelay signal transduction system"/>
    <property type="evidence" value="ECO:0007669"/>
    <property type="project" value="InterPro"/>
</dbReference>
<accession>A0A0K9YM69</accession>
<dbReference type="Gene3D" id="3.40.50.2300">
    <property type="match status" value="1"/>
</dbReference>
<organism evidence="4 5">
    <name type="scientific">Brevibacillus reuszeri</name>
    <dbReference type="NCBI Taxonomy" id="54915"/>
    <lineage>
        <taxon>Bacteria</taxon>
        <taxon>Bacillati</taxon>
        <taxon>Bacillota</taxon>
        <taxon>Bacilli</taxon>
        <taxon>Bacillales</taxon>
        <taxon>Paenibacillaceae</taxon>
        <taxon>Brevibacillus</taxon>
    </lineage>
</organism>
<dbReference type="Pfam" id="PF00072">
    <property type="entry name" value="Response_reg"/>
    <property type="match status" value="1"/>
</dbReference>
<dbReference type="SUPFAM" id="SSF52172">
    <property type="entry name" value="CheY-like"/>
    <property type="match status" value="1"/>
</dbReference>
<dbReference type="InterPro" id="IPR011006">
    <property type="entry name" value="CheY-like_superfamily"/>
</dbReference>
<reference evidence="4" key="2">
    <citation type="submission" date="2015-07" db="EMBL/GenBank/DDBJ databases">
        <title>MeaNS - Measles Nucleotide Surveillance Program.</title>
        <authorList>
            <person name="Tran T."/>
            <person name="Druce J."/>
        </authorList>
    </citation>
    <scope>NUCLEOTIDE SEQUENCE</scope>
    <source>
        <strain evidence="4">DSM 9887</strain>
    </source>
</reference>
<dbReference type="OrthoDB" id="9790669at2"/>
<reference evidence="5" key="1">
    <citation type="submission" date="2015-07" db="EMBL/GenBank/DDBJ databases">
        <title>Genome sequencing project for genomic taxonomy and phylogenomics of Bacillus-like bacteria.</title>
        <authorList>
            <person name="Liu B."/>
            <person name="Wang J."/>
            <person name="Zhu Y."/>
            <person name="Liu G."/>
            <person name="Chen Q."/>
            <person name="Chen Z."/>
            <person name="Lan J."/>
            <person name="Che J."/>
            <person name="Ge C."/>
            <person name="Shi H."/>
            <person name="Pan Z."/>
            <person name="Liu X."/>
        </authorList>
    </citation>
    <scope>NUCLEOTIDE SEQUENCE [LARGE SCALE GENOMIC DNA]</scope>
    <source>
        <strain evidence="5">DSM 9887</strain>
    </source>
</reference>
<evidence type="ECO:0000313" key="4">
    <source>
        <dbReference type="EMBL" id="KNB69789.1"/>
    </source>
</evidence>
<evidence type="ECO:0000313" key="6">
    <source>
        <dbReference type="Proteomes" id="UP000319578"/>
    </source>
</evidence>
<evidence type="ECO:0000313" key="5">
    <source>
        <dbReference type="Proteomes" id="UP000036834"/>
    </source>
</evidence>
<dbReference type="InterPro" id="IPR052048">
    <property type="entry name" value="ST_Response_Regulator"/>
</dbReference>
<dbReference type="PATRIC" id="fig|54915.3.peg.4911"/>
<dbReference type="EMBL" id="LGIQ01000011">
    <property type="protein sequence ID" value="KNB69789.1"/>
    <property type="molecule type" value="Genomic_DNA"/>
</dbReference>
<gene>
    <name evidence="4" type="ORF">ADS79_28515</name>
    <name evidence="3" type="ORF">BRE01_25710</name>
</gene>
<dbReference type="SMART" id="SM00448">
    <property type="entry name" value="REC"/>
    <property type="match status" value="1"/>
</dbReference>
<name>A0A0K9YM69_9BACL</name>
<dbReference type="PANTHER" id="PTHR43228">
    <property type="entry name" value="TWO-COMPONENT RESPONSE REGULATOR"/>
    <property type="match status" value="1"/>
</dbReference>
<feature type="domain" description="Response regulatory" evidence="2">
    <location>
        <begin position="3"/>
        <end position="117"/>
    </location>
</feature>
<dbReference type="RefSeq" id="WP_049741824.1">
    <property type="nucleotide sequence ID" value="NZ_BJON01000009.1"/>
</dbReference>
<comment type="caution">
    <text evidence="4">The sequence shown here is derived from an EMBL/GenBank/DDBJ whole genome shotgun (WGS) entry which is preliminary data.</text>
</comment>
<keyword evidence="1" id="KW-0597">Phosphoprotein</keyword>
<evidence type="ECO:0000259" key="2">
    <source>
        <dbReference type="PROSITE" id="PS50110"/>
    </source>
</evidence>
<reference evidence="3 6" key="3">
    <citation type="submission" date="2019-06" db="EMBL/GenBank/DDBJ databases">
        <title>Whole genome shotgun sequence of Brevibacillus reuszeri NBRC 15719.</title>
        <authorList>
            <person name="Hosoyama A."/>
            <person name="Uohara A."/>
            <person name="Ohji S."/>
            <person name="Ichikawa N."/>
        </authorList>
    </citation>
    <scope>NUCLEOTIDE SEQUENCE [LARGE SCALE GENOMIC DNA]</scope>
    <source>
        <strain evidence="3 6">NBRC 15719</strain>
    </source>
</reference>
<dbReference type="PANTHER" id="PTHR43228:SF1">
    <property type="entry name" value="TWO-COMPONENT RESPONSE REGULATOR ARR22"/>
    <property type="match status" value="1"/>
</dbReference>
<dbReference type="STRING" id="54915.ADS79_28515"/>
<sequence>MARLLIVDDAAFTRRMLTDMLSGQHEICGEASNGLEAIEQYKRLKPDIVTMDITMPVMHGIEAMREILNYDEEAKVLILSAIGHRQKVLEAMQTGASDFVIKPFQKEQILDAVSRLV</sequence>
<proteinExistence type="predicted"/>
<keyword evidence="6" id="KW-1185">Reference proteome</keyword>
<dbReference type="InterPro" id="IPR001789">
    <property type="entry name" value="Sig_transdc_resp-reg_receiver"/>
</dbReference>
<protein>
    <submittedName>
        <fullName evidence="3 4">Regulator</fullName>
    </submittedName>
</protein>